<organism evidence="4 5">
    <name type="scientific">Psychrobacillus lasiicapitis</name>
    <dbReference type="NCBI Taxonomy" id="1636719"/>
    <lineage>
        <taxon>Bacteria</taxon>
        <taxon>Bacillati</taxon>
        <taxon>Bacillota</taxon>
        <taxon>Bacilli</taxon>
        <taxon>Bacillales</taxon>
        <taxon>Bacillaceae</taxon>
        <taxon>Psychrobacillus</taxon>
    </lineage>
</organism>
<dbReference type="EMBL" id="VDGH01000003">
    <property type="protein sequence ID" value="TQR14902.1"/>
    <property type="molecule type" value="Genomic_DNA"/>
</dbReference>
<dbReference type="Gene3D" id="1.20.58.780">
    <property type="match status" value="1"/>
</dbReference>
<feature type="chain" id="PRO_5039465865" description="SbsC C-terminal domain-containing protein" evidence="2">
    <location>
        <begin position="26"/>
        <end position="740"/>
    </location>
</feature>
<dbReference type="Gene3D" id="2.60.40.1220">
    <property type="match status" value="1"/>
</dbReference>
<protein>
    <recommendedName>
        <fullName evidence="3">SbsC C-terminal domain-containing protein</fullName>
    </recommendedName>
</protein>
<sequence>MRNKVLKIACSIAIATFITSPALQARATTNTSQLVTDAQNAGTILKWAISVEGSADFVTRPYDQYNTAKMNIQAAETAATKLSTSEKLSIQAKLVEPKTHVRRAQAYIDALTSSDKIINLTKNLQQAIDSKDLDKINVAYHKATAEYRKQVILLDRVYGQSTRNGIRNAVKPAMEKLIEKVKYDLTVEMYLEKASQFIKENKLAEAATELEKAHYYLTFNAAKISFKNQLQKSYTKIEESLPLQPLAVTSDGQNTVIVHFSKEYSIPLAGLEAGQFKISGETVQSAKLSEDKKVVILTTSDLNPSTDYTVTWKDYKKNFKTEAVADTTGILLYDTDVSYLETSNNHIYRANITNSDGSPYVGRVRITLTEANPATETTSTTAVITSANGHIGNAEQELTVYTDQNGNLTFIIATADDASATYVQPIIQKLDGNQKSKRAPLTHFFQLQNTSDVYELNIVSPYIFMEENYLFSDGFKFKWDSNDLFFIHGQQVSQEVFETALSNGDSVTSVYETDVENISTWNITSDVTEAAKLEITNPAHTPVTYDGSSYIISGTAQAGYSVKVYRNSVFIGTAKVDEQGDWTLGSISLLQNEANTFEAYQYAPGKDGNNGEGSENPTKPATATIKEGAFASSKVTLNDNNDNGLSIFDTLDFTFINPSYENEFKKDLTGTLTINDGFGRNAVVKVEYLDGHTLKVIDFVSMDPDFTHHSSTFVIVAASGIVNQDQLAYNVAESNSLLVK</sequence>
<evidence type="ECO:0000256" key="1">
    <source>
        <dbReference type="ARBA" id="ARBA00022729"/>
    </source>
</evidence>
<feature type="signal peptide" evidence="2">
    <location>
        <begin position="1"/>
        <end position="25"/>
    </location>
</feature>
<dbReference type="InterPro" id="IPR013783">
    <property type="entry name" value="Ig-like_fold"/>
</dbReference>
<evidence type="ECO:0000259" key="3">
    <source>
        <dbReference type="Pfam" id="PF18058"/>
    </source>
</evidence>
<comment type="caution">
    <text evidence="4">The sequence shown here is derived from an EMBL/GenBank/DDBJ whole genome shotgun (WGS) entry which is preliminary data.</text>
</comment>
<gene>
    <name evidence="4" type="ORF">FG382_05410</name>
</gene>
<dbReference type="InterPro" id="IPR014755">
    <property type="entry name" value="Cu-Rt/internalin_Ig-like"/>
</dbReference>
<keyword evidence="5" id="KW-1185">Reference proteome</keyword>
<reference evidence="4 5" key="1">
    <citation type="submission" date="2019-05" db="EMBL/GenBank/DDBJ databases">
        <title>Psychrobacillus vulpis sp. nov., a new species isolated from feces of a red fox that inhabits in The Tablas de Daimiel Natural Park, Albacete, Spain.</title>
        <authorList>
            <person name="Rodriguez M."/>
            <person name="Reina J.C."/>
            <person name="Bejar V."/>
            <person name="Llamas I."/>
        </authorList>
    </citation>
    <scope>NUCLEOTIDE SEQUENCE [LARGE SCALE GENOMIC DNA]</scope>
    <source>
        <strain evidence="4 5">NEAU-3TGS17</strain>
    </source>
</reference>
<evidence type="ECO:0000256" key="2">
    <source>
        <dbReference type="SAM" id="SignalP"/>
    </source>
</evidence>
<dbReference type="Proteomes" id="UP000317316">
    <property type="component" value="Unassembled WGS sequence"/>
</dbReference>
<evidence type="ECO:0000313" key="4">
    <source>
        <dbReference type="EMBL" id="TQR14902.1"/>
    </source>
</evidence>
<evidence type="ECO:0000313" key="5">
    <source>
        <dbReference type="Proteomes" id="UP000317316"/>
    </source>
</evidence>
<dbReference type="AlphaFoldDB" id="A0A544TBR5"/>
<proteinExistence type="predicted"/>
<keyword evidence="1 2" id="KW-0732">Signal</keyword>
<dbReference type="Gene3D" id="2.60.40.10">
    <property type="entry name" value="Immunoglobulins"/>
    <property type="match status" value="1"/>
</dbReference>
<dbReference type="InterPro" id="IPR041378">
    <property type="entry name" value="S-layer_SbsC_C"/>
</dbReference>
<dbReference type="OrthoDB" id="2690990at2"/>
<feature type="domain" description="SbsC C-terminal" evidence="3">
    <location>
        <begin position="46"/>
        <end position="168"/>
    </location>
</feature>
<dbReference type="RefSeq" id="WP_142537881.1">
    <property type="nucleotide sequence ID" value="NZ_BMIE01000001.1"/>
</dbReference>
<name>A0A544TBR5_9BACI</name>
<accession>A0A544TBR5</accession>
<dbReference type="Pfam" id="PF18058">
    <property type="entry name" value="SbsC_C"/>
    <property type="match status" value="1"/>
</dbReference>